<name>A0A6J1T513_FRAOC</name>
<feature type="compositionally biased region" description="Basic and acidic residues" evidence="6">
    <location>
        <begin position="746"/>
        <end position="769"/>
    </location>
</feature>
<dbReference type="KEGG" id="foc:113213515"/>
<dbReference type="InterPro" id="IPR004092">
    <property type="entry name" value="Mbt"/>
</dbReference>
<dbReference type="GO" id="GO:0005634">
    <property type="term" value="C:nucleus"/>
    <property type="evidence" value="ECO:0007669"/>
    <property type="project" value="UniProtKB-SubCell"/>
</dbReference>
<feature type="domain" description="SLED" evidence="7">
    <location>
        <begin position="509"/>
        <end position="623"/>
    </location>
</feature>
<dbReference type="CDD" id="cd20096">
    <property type="entry name" value="MBT_SFMBT_rpt4"/>
    <property type="match status" value="1"/>
</dbReference>
<dbReference type="CDD" id="cd20094">
    <property type="entry name" value="MBT_SFMBT_rpt2"/>
    <property type="match status" value="1"/>
</dbReference>
<feature type="repeat" description="MBT" evidence="5">
    <location>
        <begin position="34"/>
        <end position="134"/>
    </location>
</feature>
<keyword evidence="3" id="KW-0677">Repeat</keyword>
<dbReference type="GO" id="GO:0003682">
    <property type="term" value="F:chromatin binding"/>
    <property type="evidence" value="ECO:0007669"/>
    <property type="project" value="TreeGrafter"/>
</dbReference>
<evidence type="ECO:0000259" key="7">
    <source>
        <dbReference type="Pfam" id="PF12140"/>
    </source>
</evidence>
<dbReference type="GeneID" id="113213515"/>
<dbReference type="SUPFAM" id="SSF47769">
    <property type="entry name" value="SAM/Pointed domain"/>
    <property type="match status" value="1"/>
</dbReference>
<feature type="repeat" description="MBT" evidence="5">
    <location>
        <begin position="142"/>
        <end position="243"/>
    </location>
</feature>
<feature type="compositionally biased region" description="Basic residues" evidence="6">
    <location>
        <begin position="671"/>
        <end position="682"/>
    </location>
</feature>
<evidence type="ECO:0000313" key="9">
    <source>
        <dbReference type="RefSeq" id="XP_026288398.1"/>
    </source>
</evidence>
<dbReference type="GO" id="GO:0042393">
    <property type="term" value="F:histone binding"/>
    <property type="evidence" value="ECO:0007669"/>
    <property type="project" value="TreeGrafter"/>
</dbReference>
<dbReference type="Gene3D" id="2.30.30.140">
    <property type="match status" value="4"/>
</dbReference>
<keyword evidence="2" id="KW-0678">Repressor</keyword>
<evidence type="ECO:0000256" key="2">
    <source>
        <dbReference type="ARBA" id="ARBA00022491"/>
    </source>
</evidence>
<accession>A0A6J1T513</accession>
<dbReference type="InterPro" id="IPR013761">
    <property type="entry name" value="SAM/pointed_sf"/>
</dbReference>
<evidence type="ECO:0000256" key="5">
    <source>
        <dbReference type="PROSITE-ProRule" id="PRU00459"/>
    </source>
</evidence>
<dbReference type="Gene3D" id="1.10.150.50">
    <property type="entry name" value="Transcription Factor, Ets-1"/>
    <property type="match status" value="1"/>
</dbReference>
<evidence type="ECO:0000256" key="3">
    <source>
        <dbReference type="ARBA" id="ARBA00022737"/>
    </source>
</evidence>
<dbReference type="RefSeq" id="XP_026288398.1">
    <property type="nucleotide sequence ID" value="XM_026432613.2"/>
</dbReference>
<dbReference type="InterPro" id="IPR038348">
    <property type="entry name" value="SLED_sf"/>
</dbReference>
<dbReference type="Proteomes" id="UP000504606">
    <property type="component" value="Unplaced"/>
</dbReference>
<dbReference type="PANTHER" id="PTHR12247">
    <property type="entry name" value="POLYCOMB GROUP PROTEIN"/>
    <property type="match status" value="1"/>
</dbReference>
<evidence type="ECO:0000256" key="6">
    <source>
        <dbReference type="SAM" id="MobiDB-lite"/>
    </source>
</evidence>
<dbReference type="SMART" id="SM00561">
    <property type="entry name" value="MBT"/>
    <property type="match status" value="4"/>
</dbReference>
<dbReference type="AlphaFoldDB" id="A0A6J1T513"/>
<evidence type="ECO:0000256" key="4">
    <source>
        <dbReference type="ARBA" id="ARBA00023242"/>
    </source>
</evidence>
<dbReference type="Pfam" id="PF02820">
    <property type="entry name" value="MBT"/>
    <property type="match status" value="4"/>
</dbReference>
<dbReference type="PANTHER" id="PTHR12247:SF129">
    <property type="entry name" value="SOP-2-RELATED PROTEIN 3"/>
    <property type="match status" value="1"/>
</dbReference>
<dbReference type="SUPFAM" id="SSF63748">
    <property type="entry name" value="Tudor/PWWP/MBT"/>
    <property type="match status" value="4"/>
</dbReference>
<comment type="subcellular location">
    <subcellularLocation>
        <location evidence="1">Nucleus</location>
    </subcellularLocation>
</comment>
<dbReference type="InterPro" id="IPR050548">
    <property type="entry name" value="PcG_chromatin_remod_factors"/>
</dbReference>
<gene>
    <name evidence="9" type="primary">LOC113213515</name>
</gene>
<feature type="region of interest" description="Disordered" evidence="6">
    <location>
        <begin position="653"/>
        <end position="773"/>
    </location>
</feature>
<dbReference type="InterPro" id="IPR021987">
    <property type="entry name" value="SLED"/>
</dbReference>
<feature type="region of interest" description="Disordered" evidence="6">
    <location>
        <begin position="482"/>
        <end position="503"/>
    </location>
</feature>
<dbReference type="CDD" id="cd20095">
    <property type="entry name" value="MBT_SFMBT_rpt3"/>
    <property type="match status" value="1"/>
</dbReference>
<dbReference type="Pfam" id="PF12140">
    <property type="entry name" value="SLED"/>
    <property type="match status" value="1"/>
</dbReference>
<feature type="repeat" description="MBT" evidence="5">
    <location>
        <begin position="375"/>
        <end position="474"/>
    </location>
</feature>
<evidence type="ECO:0000256" key="1">
    <source>
        <dbReference type="ARBA" id="ARBA00004123"/>
    </source>
</evidence>
<feature type="region of interest" description="Disordered" evidence="6">
    <location>
        <begin position="1"/>
        <end position="28"/>
    </location>
</feature>
<keyword evidence="4" id="KW-0539">Nucleus</keyword>
<keyword evidence="8" id="KW-1185">Reference proteome</keyword>
<reference evidence="9" key="1">
    <citation type="submission" date="2025-08" db="UniProtKB">
        <authorList>
            <consortium name="RefSeq"/>
        </authorList>
    </citation>
    <scope>IDENTIFICATION</scope>
    <source>
        <tissue evidence="9">Whole organism</tissue>
    </source>
</reference>
<dbReference type="Gene3D" id="3.90.1150.190">
    <property type="entry name" value="SLED domain"/>
    <property type="match status" value="1"/>
</dbReference>
<dbReference type="GO" id="GO:0045892">
    <property type="term" value="P:negative regulation of DNA-templated transcription"/>
    <property type="evidence" value="ECO:0007669"/>
    <property type="project" value="TreeGrafter"/>
</dbReference>
<proteinExistence type="predicted"/>
<dbReference type="OrthoDB" id="5917609at2759"/>
<sequence length="866" mass="97648">MEEEKQSLDSGSPMEEASESNDKFEKDTQCDTGFNWQDYLDVTNSQEVPHSCFQHVEAGLHTELENDMMLEVPLKDDCSQFWLAKVVLACGQFSRLRYSGDVDDQSADFWCDLSSSNARPLGWCAQEGKSLIPPDSVLKLIGDPQPHIENVMKTAKPVPSHLLSGDGFVPADRIKAGMKVEVQDSCSPYSLWIATIIENVGGRLLLRYDTPDSSAPEFWLYFTSPRIFPMGWAAEKGDPWELRRPSHFKSSHGKEEWEALMEMAKEDARQAPLPRDLFQHATAITPHSFILGMKMEVLHPADHTKICPATVVEVWGEEYFLVEIDSISDQVEDEPKQSMLCTEMHPYIFPTGWANKHGMKVSKPAGWKCDSGEEFHWDEYLQHTSAVAAPEKCFSQKQCAKHNGFLANMKLEVVNPVDRSEICVATVTRTTGHIIWIHLERNESDHPNHAVSYDSSDIFPVGWCDSNSYSLKPPLYYQIPSSSSNSIQGDESNDRKDPDQGQRTSKLWCPKIYFNHKCFSGPFLSKSKLAGLPQAVGPGPVRLVMREVLSMLISVAYKSSRVLKEIQCDGDLKPGEHVEVLKAKFNQTNYRARVAIVTSSDQVPEFCQDICTRLKMCAYLFGPTRVEAGNCPENCNSQSKSKYNSQYWLNRQKKGNRPAGETLPELEIVGPKRRRGRKRRFSSIKTRNSTTQAQTSQGADSDASGDEASAEPSTQSLPEATPRRREIVTRGAKLALNSSNVAPAKQRPERRGVKRQKENDQNEEKDPNKVELPAPGSWLYPLPKIDSNPQNWSVYDVEAYLNQTKDCKPLAKILKKEAFDGVSFMLLNLPTAVKQLKLKPLQAVNLCRHVAQIKFIFFKKHVYHID</sequence>
<feature type="repeat" description="MBT" evidence="5">
    <location>
        <begin position="255"/>
        <end position="364"/>
    </location>
</feature>
<dbReference type="PROSITE" id="PS51079">
    <property type="entry name" value="MBT"/>
    <property type="match status" value="4"/>
</dbReference>
<evidence type="ECO:0000313" key="8">
    <source>
        <dbReference type="Proteomes" id="UP000504606"/>
    </source>
</evidence>
<protein>
    <submittedName>
        <fullName evidence="9">Scm-like with four MBT domains protein 1</fullName>
    </submittedName>
</protein>
<feature type="compositionally biased region" description="Polar residues" evidence="6">
    <location>
        <begin position="683"/>
        <end position="697"/>
    </location>
</feature>
<organism evidence="8 9">
    <name type="scientific">Frankliniella occidentalis</name>
    <name type="common">Western flower thrips</name>
    <name type="synonym">Euthrips occidentalis</name>
    <dbReference type="NCBI Taxonomy" id="133901"/>
    <lineage>
        <taxon>Eukaryota</taxon>
        <taxon>Metazoa</taxon>
        <taxon>Ecdysozoa</taxon>
        <taxon>Arthropoda</taxon>
        <taxon>Hexapoda</taxon>
        <taxon>Insecta</taxon>
        <taxon>Pterygota</taxon>
        <taxon>Neoptera</taxon>
        <taxon>Paraneoptera</taxon>
        <taxon>Thysanoptera</taxon>
        <taxon>Terebrantia</taxon>
        <taxon>Thripoidea</taxon>
        <taxon>Thripidae</taxon>
        <taxon>Frankliniella</taxon>
    </lineage>
</organism>